<reference evidence="1 2" key="1">
    <citation type="submission" date="2014-08" db="EMBL/GenBank/DDBJ databases">
        <title>Porphyromonas gulae strain:COT-052_OH1451 Genome sequencing.</title>
        <authorList>
            <person name="Wallis C."/>
            <person name="Deusch O."/>
            <person name="O'Flynn C."/>
            <person name="Davis I."/>
            <person name="Jospin G."/>
            <person name="Darling A.E."/>
            <person name="Coil D.A."/>
            <person name="Alexiev A."/>
            <person name="Horsfall A."/>
            <person name="Kirkwood N."/>
            <person name="Harris S."/>
            <person name="Eisen J.A."/>
        </authorList>
    </citation>
    <scope>NUCLEOTIDE SEQUENCE [LARGE SCALE GENOMIC DNA]</scope>
    <source>
        <strain evidence="2">COT-052 OH1451</strain>
    </source>
</reference>
<protein>
    <submittedName>
        <fullName evidence="1">Uncharacterized protein</fullName>
    </submittedName>
</protein>
<proteinExistence type="predicted"/>
<evidence type="ECO:0000313" key="2">
    <source>
        <dbReference type="Proteomes" id="UP000030130"/>
    </source>
</evidence>
<accession>A0A0A2F6Q1</accession>
<name>A0A0A2F6Q1_9PORP</name>
<dbReference type="AlphaFoldDB" id="A0A0A2F6Q1"/>
<dbReference type="OrthoDB" id="1012444at2"/>
<comment type="caution">
    <text evidence="1">The sequence shown here is derived from an EMBL/GenBank/DDBJ whole genome shotgun (WGS) entry which is preliminary data.</text>
</comment>
<organism evidence="1 2">
    <name type="scientific">Porphyromonas gulae</name>
    <dbReference type="NCBI Taxonomy" id="111105"/>
    <lineage>
        <taxon>Bacteria</taxon>
        <taxon>Pseudomonadati</taxon>
        <taxon>Bacteroidota</taxon>
        <taxon>Bacteroidia</taxon>
        <taxon>Bacteroidales</taxon>
        <taxon>Porphyromonadaceae</taxon>
        <taxon>Porphyromonas</taxon>
    </lineage>
</organism>
<gene>
    <name evidence="1" type="ORF">HR08_03390</name>
</gene>
<sequence>MANFDKLISDNSIHDVKIDTVLHETYTEEEIRDVNNITVTIPDKQTPIVVFFGSPASGKTLTLLRMIRYLEQGHHHVVPEAIFRPQTDKHYVKMCAGLKDMAYSQYAPGGTDIISFMLVKVIDQANNRTLCQILEAPGEHYFDGTSELAFPTYINTICTAPNRKIWVFFVEQDWGNDQSVRDLYAKKIRSMQGLISPNDRVVFLFNKSDKKRHQYKSNGEPNKQVFFTNIQQQYPGIFERYQNTGLAKLMFGPYNFKTVCFSSGVFNRTNDGKEVWTPEKDWYCQELWNAIR</sequence>
<dbReference type="RefSeq" id="WP_039420496.1">
    <property type="nucleotide sequence ID" value="NZ_JRAI01000029.1"/>
</dbReference>
<dbReference type="EMBL" id="JRAI01000029">
    <property type="protein sequence ID" value="KGN86691.1"/>
    <property type="molecule type" value="Genomic_DNA"/>
</dbReference>
<evidence type="ECO:0000313" key="1">
    <source>
        <dbReference type="EMBL" id="KGN86691.1"/>
    </source>
</evidence>
<dbReference type="Proteomes" id="UP000030130">
    <property type="component" value="Unassembled WGS sequence"/>
</dbReference>